<dbReference type="Pfam" id="PF23636">
    <property type="entry name" value="DUF7144"/>
    <property type="match status" value="1"/>
</dbReference>
<accession>A0ABN2C7P9</accession>
<dbReference type="Proteomes" id="UP001500393">
    <property type="component" value="Unassembled WGS sequence"/>
</dbReference>
<keyword evidence="1" id="KW-1133">Transmembrane helix</keyword>
<keyword evidence="1" id="KW-0472">Membrane</keyword>
<feature type="transmembrane region" description="Helical" evidence="1">
    <location>
        <begin position="97"/>
        <end position="116"/>
    </location>
</feature>
<reference evidence="3 4" key="1">
    <citation type="journal article" date="2019" name="Int. J. Syst. Evol. Microbiol.">
        <title>The Global Catalogue of Microorganisms (GCM) 10K type strain sequencing project: providing services to taxonomists for standard genome sequencing and annotation.</title>
        <authorList>
            <consortium name="The Broad Institute Genomics Platform"/>
            <consortium name="The Broad Institute Genome Sequencing Center for Infectious Disease"/>
            <person name="Wu L."/>
            <person name="Ma J."/>
        </authorList>
    </citation>
    <scope>NUCLEOTIDE SEQUENCE [LARGE SCALE GENOMIC DNA]</scope>
    <source>
        <strain evidence="3 4">JCM 14969</strain>
    </source>
</reference>
<dbReference type="EMBL" id="BAAAOS010000005">
    <property type="protein sequence ID" value="GAA1552762.1"/>
    <property type="molecule type" value="Genomic_DNA"/>
</dbReference>
<organism evidence="3 4">
    <name type="scientific">Kribbella sancticallisti</name>
    <dbReference type="NCBI Taxonomy" id="460087"/>
    <lineage>
        <taxon>Bacteria</taxon>
        <taxon>Bacillati</taxon>
        <taxon>Actinomycetota</taxon>
        <taxon>Actinomycetes</taxon>
        <taxon>Propionibacteriales</taxon>
        <taxon>Kribbellaceae</taxon>
        <taxon>Kribbella</taxon>
    </lineage>
</organism>
<proteinExistence type="predicted"/>
<evidence type="ECO:0000256" key="1">
    <source>
        <dbReference type="SAM" id="Phobius"/>
    </source>
</evidence>
<feature type="domain" description="DUF7144" evidence="2">
    <location>
        <begin position="28"/>
        <end position="143"/>
    </location>
</feature>
<comment type="caution">
    <text evidence="3">The sequence shown here is derived from an EMBL/GenBank/DDBJ whole genome shotgun (WGS) entry which is preliminary data.</text>
</comment>
<feature type="transmembrane region" description="Helical" evidence="1">
    <location>
        <begin position="122"/>
        <end position="140"/>
    </location>
</feature>
<dbReference type="InterPro" id="IPR055568">
    <property type="entry name" value="DUF7144"/>
</dbReference>
<evidence type="ECO:0000313" key="3">
    <source>
        <dbReference type="EMBL" id="GAA1552762.1"/>
    </source>
</evidence>
<dbReference type="RefSeq" id="WP_344208873.1">
    <property type="nucleotide sequence ID" value="NZ_BAAAOS010000005.1"/>
</dbReference>
<keyword evidence="4" id="KW-1185">Reference proteome</keyword>
<name>A0ABN2C7P9_9ACTN</name>
<feature type="transmembrane region" description="Helical" evidence="1">
    <location>
        <begin position="72"/>
        <end position="92"/>
    </location>
</feature>
<keyword evidence="1" id="KW-0812">Transmembrane</keyword>
<evidence type="ECO:0000313" key="4">
    <source>
        <dbReference type="Proteomes" id="UP001500393"/>
    </source>
</evidence>
<evidence type="ECO:0000259" key="2">
    <source>
        <dbReference type="Pfam" id="PF23636"/>
    </source>
</evidence>
<protein>
    <recommendedName>
        <fullName evidence="2">DUF7144 domain-containing protein</fullName>
    </recommendedName>
</protein>
<gene>
    <name evidence="3" type="ORF">GCM10009789_02920</name>
</gene>
<sequence>MTEMRHSAGTADGGEEYQSTEVTGWVGWVLFAGVIMLINGSFSAIAGLVALFKDRYYLVQSDRLVISIDFTAWGWVHLLLGVLVAAAGIGALTGQTWARVVGVVLASVSAIVNFGFLAAYPLWSTIVIALDVFVIYALVVHGREAQQLR</sequence>
<feature type="transmembrane region" description="Helical" evidence="1">
    <location>
        <begin position="25"/>
        <end position="52"/>
    </location>
</feature>